<dbReference type="PROSITE" id="PS50966">
    <property type="entry name" value="ZF_SWIM"/>
    <property type="match status" value="1"/>
</dbReference>
<feature type="domain" description="SWIM-type" evidence="2">
    <location>
        <begin position="1"/>
        <end position="24"/>
    </location>
</feature>
<dbReference type="EMBL" id="KK107362">
    <property type="protein sequence ID" value="EZA51984.1"/>
    <property type="molecule type" value="Genomic_DNA"/>
</dbReference>
<dbReference type="AlphaFoldDB" id="A0A026WAC7"/>
<keyword evidence="1" id="KW-0479">Metal-binding</keyword>
<dbReference type="InterPro" id="IPR007527">
    <property type="entry name" value="Znf_SWIM"/>
</dbReference>
<proteinExistence type="predicted"/>
<dbReference type="Pfam" id="PF04434">
    <property type="entry name" value="SWIM"/>
    <property type="match status" value="1"/>
</dbReference>
<evidence type="ECO:0000313" key="4">
    <source>
        <dbReference type="Proteomes" id="UP000053097"/>
    </source>
</evidence>
<sequence>MECTCKAGLGRSCKHIMAVLLYCNKNDLETLQIISCTDKKCV</sequence>
<dbReference type="Proteomes" id="UP000053097">
    <property type="component" value="Unassembled WGS sequence"/>
</dbReference>
<dbReference type="OrthoDB" id="7697815at2759"/>
<keyword evidence="1" id="KW-0863">Zinc-finger</keyword>
<evidence type="ECO:0000313" key="3">
    <source>
        <dbReference type="EMBL" id="EZA51984.1"/>
    </source>
</evidence>
<gene>
    <name evidence="3" type="ORF">X777_09443</name>
</gene>
<evidence type="ECO:0000259" key="2">
    <source>
        <dbReference type="PROSITE" id="PS50966"/>
    </source>
</evidence>
<protein>
    <recommendedName>
        <fullName evidence="2">SWIM-type domain-containing protein</fullName>
    </recommendedName>
</protein>
<dbReference type="GO" id="GO:0008270">
    <property type="term" value="F:zinc ion binding"/>
    <property type="evidence" value="ECO:0007669"/>
    <property type="project" value="UniProtKB-KW"/>
</dbReference>
<reference evidence="3 4" key="1">
    <citation type="journal article" date="2014" name="Curr. Biol.">
        <title>The genome of the clonal raider ant Cerapachys biroi.</title>
        <authorList>
            <person name="Oxley P.R."/>
            <person name="Ji L."/>
            <person name="Fetter-Pruneda I."/>
            <person name="McKenzie S.K."/>
            <person name="Li C."/>
            <person name="Hu H."/>
            <person name="Zhang G."/>
            <person name="Kronauer D.J."/>
        </authorList>
    </citation>
    <scope>NUCLEOTIDE SEQUENCE [LARGE SCALE GENOMIC DNA]</scope>
</reference>
<accession>A0A026WAC7</accession>
<name>A0A026WAC7_OOCBI</name>
<keyword evidence="4" id="KW-1185">Reference proteome</keyword>
<keyword evidence="1" id="KW-0862">Zinc</keyword>
<evidence type="ECO:0000256" key="1">
    <source>
        <dbReference type="PROSITE-ProRule" id="PRU00325"/>
    </source>
</evidence>
<organism evidence="3 4">
    <name type="scientific">Ooceraea biroi</name>
    <name type="common">Clonal raider ant</name>
    <name type="synonym">Cerapachys biroi</name>
    <dbReference type="NCBI Taxonomy" id="2015173"/>
    <lineage>
        <taxon>Eukaryota</taxon>
        <taxon>Metazoa</taxon>
        <taxon>Ecdysozoa</taxon>
        <taxon>Arthropoda</taxon>
        <taxon>Hexapoda</taxon>
        <taxon>Insecta</taxon>
        <taxon>Pterygota</taxon>
        <taxon>Neoptera</taxon>
        <taxon>Endopterygota</taxon>
        <taxon>Hymenoptera</taxon>
        <taxon>Apocrita</taxon>
        <taxon>Aculeata</taxon>
        <taxon>Formicoidea</taxon>
        <taxon>Formicidae</taxon>
        <taxon>Dorylinae</taxon>
        <taxon>Ooceraea</taxon>
    </lineage>
</organism>